<name>A0A8T3BGE2_DENNO</name>
<evidence type="ECO:0000313" key="3">
    <source>
        <dbReference type="Proteomes" id="UP000829196"/>
    </source>
</evidence>
<dbReference type="PANTHER" id="PTHR37182">
    <property type="entry name" value="F24J8.11 PROTEIN"/>
    <property type="match status" value="1"/>
</dbReference>
<reference evidence="2" key="1">
    <citation type="journal article" date="2022" name="Front. Genet.">
        <title>Chromosome-Scale Assembly of the Dendrobium nobile Genome Provides Insights Into the Molecular Mechanism of the Biosynthesis of the Medicinal Active Ingredient of Dendrobium.</title>
        <authorList>
            <person name="Xu Q."/>
            <person name="Niu S.-C."/>
            <person name="Li K.-L."/>
            <person name="Zheng P.-J."/>
            <person name="Zhang X.-J."/>
            <person name="Jia Y."/>
            <person name="Liu Y."/>
            <person name="Niu Y.-X."/>
            <person name="Yu L.-H."/>
            <person name="Chen D.-F."/>
            <person name="Zhang G.-Q."/>
        </authorList>
    </citation>
    <scope>NUCLEOTIDE SEQUENCE</scope>
    <source>
        <tissue evidence="2">Leaf</tissue>
    </source>
</reference>
<dbReference type="AlphaFoldDB" id="A0A8T3BGE2"/>
<keyword evidence="3" id="KW-1185">Reference proteome</keyword>
<proteinExistence type="predicted"/>
<evidence type="ECO:0000313" key="2">
    <source>
        <dbReference type="EMBL" id="KAI0511493.1"/>
    </source>
</evidence>
<evidence type="ECO:0000256" key="1">
    <source>
        <dbReference type="SAM" id="MobiDB-lite"/>
    </source>
</evidence>
<protein>
    <submittedName>
        <fullName evidence="2">Uncharacterized protein</fullName>
    </submittedName>
</protein>
<comment type="caution">
    <text evidence="2">The sequence shown here is derived from an EMBL/GenBank/DDBJ whole genome shotgun (WGS) entry which is preliminary data.</text>
</comment>
<dbReference type="PANTHER" id="PTHR37182:SF2">
    <property type="entry name" value="F24J8.11 PROTEIN"/>
    <property type="match status" value="1"/>
</dbReference>
<gene>
    <name evidence="2" type="ORF">KFK09_012123</name>
</gene>
<dbReference type="EMBL" id="JAGYWB010000009">
    <property type="protein sequence ID" value="KAI0511493.1"/>
    <property type="molecule type" value="Genomic_DNA"/>
</dbReference>
<sequence length="98" mass="10861">MSVPLPASVPKPISEFAVKKTFFQFQRRRLVFYGLIGAGMGLSASSDEASAAKRRPPPPTEKKDLNVSGVQAKVLASKKRKEEFKEEIARLREKGKTN</sequence>
<feature type="region of interest" description="Disordered" evidence="1">
    <location>
        <begin position="42"/>
        <end position="69"/>
    </location>
</feature>
<dbReference type="Proteomes" id="UP000829196">
    <property type="component" value="Unassembled WGS sequence"/>
</dbReference>
<dbReference type="OrthoDB" id="785928at2759"/>
<accession>A0A8T3BGE2</accession>
<organism evidence="2 3">
    <name type="scientific">Dendrobium nobile</name>
    <name type="common">Orchid</name>
    <dbReference type="NCBI Taxonomy" id="94219"/>
    <lineage>
        <taxon>Eukaryota</taxon>
        <taxon>Viridiplantae</taxon>
        <taxon>Streptophyta</taxon>
        <taxon>Embryophyta</taxon>
        <taxon>Tracheophyta</taxon>
        <taxon>Spermatophyta</taxon>
        <taxon>Magnoliopsida</taxon>
        <taxon>Liliopsida</taxon>
        <taxon>Asparagales</taxon>
        <taxon>Orchidaceae</taxon>
        <taxon>Epidendroideae</taxon>
        <taxon>Malaxideae</taxon>
        <taxon>Dendrobiinae</taxon>
        <taxon>Dendrobium</taxon>
    </lineage>
</organism>